<reference evidence="1 2" key="1">
    <citation type="submission" date="2024-04" db="EMBL/GenBank/DDBJ databases">
        <authorList>
            <person name="Abashina T."/>
            <person name="Shaikin A."/>
        </authorList>
    </citation>
    <scope>NUCLEOTIDE SEQUENCE [LARGE SCALE GENOMIC DNA]</scope>
    <source>
        <strain evidence="1 2">AAFK</strain>
    </source>
</reference>
<protein>
    <submittedName>
        <fullName evidence="1">DUF6290 family protein</fullName>
    </submittedName>
</protein>
<name>A0ABU9D608_9PROT</name>
<dbReference type="EMBL" id="JBBPCO010000003">
    <property type="protein sequence ID" value="MEK8088982.1"/>
    <property type="molecule type" value="Genomic_DNA"/>
</dbReference>
<comment type="caution">
    <text evidence="1">The sequence shown here is derived from an EMBL/GenBank/DDBJ whole genome shotgun (WGS) entry which is preliminary data.</text>
</comment>
<keyword evidence="2" id="KW-1185">Reference proteome</keyword>
<evidence type="ECO:0000313" key="1">
    <source>
        <dbReference type="EMBL" id="MEK8088982.1"/>
    </source>
</evidence>
<accession>A0ABU9D608</accession>
<organism evidence="1 2">
    <name type="scientific">Thermithiobacillus plumbiphilus</name>
    <dbReference type="NCBI Taxonomy" id="1729899"/>
    <lineage>
        <taxon>Bacteria</taxon>
        <taxon>Pseudomonadati</taxon>
        <taxon>Pseudomonadota</taxon>
        <taxon>Acidithiobacillia</taxon>
        <taxon>Acidithiobacillales</taxon>
        <taxon>Thermithiobacillaceae</taxon>
        <taxon>Thermithiobacillus</taxon>
    </lineage>
</organism>
<dbReference type="RefSeq" id="WP_028988643.1">
    <property type="nucleotide sequence ID" value="NZ_JBBPCO010000003.1"/>
</dbReference>
<gene>
    <name evidence="1" type="ORF">WOB96_04310</name>
</gene>
<dbReference type="InterPro" id="IPR010985">
    <property type="entry name" value="Ribbon_hlx_hlx"/>
</dbReference>
<dbReference type="Proteomes" id="UP001446205">
    <property type="component" value="Unassembled WGS sequence"/>
</dbReference>
<dbReference type="SUPFAM" id="SSF47598">
    <property type="entry name" value="Ribbon-helix-helix"/>
    <property type="match status" value="1"/>
</dbReference>
<evidence type="ECO:0000313" key="2">
    <source>
        <dbReference type="Proteomes" id="UP001446205"/>
    </source>
</evidence>
<proteinExistence type="predicted"/>
<dbReference type="CDD" id="cd22233">
    <property type="entry name" value="RHH_CopAso-like"/>
    <property type="match status" value="1"/>
</dbReference>
<dbReference type="InterPro" id="IPR046257">
    <property type="entry name" value="DUF6290"/>
</dbReference>
<dbReference type="Pfam" id="PF19807">
    <property type="entry name" value="DUF6290"/>
    <property type="match status" value="1"/>
</dbReference>
<sequence length="75" mass="8649">MAISIRLPEDVETRLDQLALLTGRSKSFYIREALVQHLDDLEDLYLAERELEEIRAGRAETTPLEDVMKRYGVEG</sequence>